<sequence length="277" mass="28336">MRRGTDVSPGKPRARGFHLLAAAAAILATSSDAAPHAAQTAPKPIKLILAGDSTIAQGTGWGGAFCASHVASLVACVPIGRGGRSSASYRAEGSWQLALGELAVPGYGARYVMIAFGANDLSHDSAIGTTPQAFAANLMRFVAQVRAAGGEPILLTPLATRGFRDGKLADTMAPSAAKVREVAARTGTPLIELDLLSGAFYQKMGPAAALGFELRPPSAAELRAAATGTTLPPGNASRRDYTADYIHLNSRGAAAIAGLIAPRLVAAVPALRTYVKP</sequence>
<keyword evidence="5" id="KW-1185">Reference proteome</keyword>
<gene>
    <name evidence="4" type="ORF">EO081_03065</name>
</gene>
<evidence type="ECO:0000313" key="5">
    <source>
        <dbReference type="Proteomes" id="UP000292347"/>
    </source>
</evidence>
<name>A0A4Q2IYX8_9SPHN</name>
<evidence type="ECO:0000256" key="2">
    <source>
        <dbReference type="ARBA" id="ARBA00022801"/>
    </source>
</evidence>
<dbReference type="EMBL" id="SDPT01000001">
    <property type="protein sequence ID" value="RXZ34668.1"/>
    <property type="molecule type" value="Genomic_DNA"/>
</dbReference>
<dbReference type="GO" id="GO:0016788">
    <property type="term" value="F:hydrolase activity, acting on ester bonds"/>
    <property type="evidence" value="ECO:0007669"/>
    <property type="project" value="UniProtKB-ARBA"/>
</dbReference>
<feature type="domain" description="SGNH hydrolase-type esterase" evidence="3">
    <location>
        <begin position="51"/>
        <end position="254"/>
    </location>
</feature>
<dbReference type="RefSeq" id="WP_129340454.1">
    <property type="nucleotide sequence ID" value="NZ_JACIDD010000005.1"/>
</dbReference>
<dbReference type="InterPro" id="IPR037459">
    <property type="entry name" value="RhgT-like"/>
</dbReference>
<comment type="similarity">
    <text evidence="1">Belongs to the 'GDSL' lipolytic enzyme family.</text>
</comment>
<reference evidence="4 5" key="1">
    <citation type="submission" date="2019-01" db="EMBL/GenBank/DDBJ databases">
        <title>Sphingomonas mucosissima sp. nov. and Sphingomonas desiccabilis sp. nov., from biological soil crusts in the Colorado Plateau, USA.</title>
        <authorList>
            <person name="Zhu D."/>
        </authorList>
    </citation>
    <scope>NUCLEOTIDE SEQUENCE [LARGE SCALE GENOMIC DNA]</scope>
    <source>
        <strain evidence="4 5">CP1D</strain>
    </source>
</reference>
<evidence type="ECO:0000256" key="1">
    <source>
        <dbReference type="ARBA" id="ARBA00008668"/>
    </source>
</evidence>
<protein>
    <submittedName>
        <fullName evidence="4">Lysophospholipase</fullName>
    </submittedName>
</protein>
<dbReference type="AlphaFoldDB" id="A0A4Q2IYX8"/>
<dbReference type="SUPFAM" id="SSF52266">
    <property type="entry name" value="SGNH hydrolase"/>
    <property type="match status" value="1"/>
</dbReference>
<proteinExistence type="inferred from homology"/>
<dbReference type="InterPro" id="IPR013830">
    <property type="entry name" value="SGNH_hydro"/>
</dbReference>
<dbReference type="PANTHER" id="PTHR43695:SF1">
    <property type="entry name" value="RHAMNOGALACTURONAN ACETYLESTERASE"/>
    <property type="match status" value="1"/>
</dbReference>
<dbReference type="OrthoDB" id="191551at2"/>
<dbReference type="Pfam" id="PF13472">
    <property type="entry name" value="Lipase_GDSL_2"/>
    <property type="match status" value="1"/>
</dbReference>
<evidence type="ECO:0000313" key="4">
    <source>
        <dbReference type="EMBL" id="RXZ34668.1"/>
    </source>
</evidence>
<dbReference type="Gene3D" id="3.40.50.1110">
    <property type="entry name" value="SGNH hydrolase"/>
    <property type="match status" value="1"/>
</dbReference>
<dbReference type="Proteomes" id="UP000292347">
    <property type="component" value="Unassembled WGS sequence"/>
</dbReference>
<dbReference type="PANTHER" id="PTHR43695">
    <property type="entry name" value="PUTATIVE (AFU_ORTHOLOGUE AFUA_2G17250)-RELATED"/>
    <property type="match status" value="1"/>
</dbReference>
<accession>A0A4Q2IYX8</accession>
<evidence type="ECO:0000259" key="3">
    <source>
        <dbReference type="Pfam" id="PF13472"/>
    </source>
</evidence>
<organism evidence="4 5">
    <name type="scientific">Sphingomonas desiccabilis</name>
    <dbReference type="NCBI Taxonomy" id="429134"/>
    <lineage>
        <taxon>Bacteria</taxon>
        <taxon>Pseudomonadati</taxon>
        <taxon>Pseudomonadota</taxon>
        <taxon>Alphaproteobacteria</taxon>
        <taxon>Sphingomonadales</taxon>
        <taxon>Sphingomonadaceae</taxon>
        <taxon>Sphingomonas</taxon>
    </lineage>
</organism>
<keyword evidence="2" id="KW-0378">Hydrolase</keyword>
<comment type="caution">
    <text evidence="4">The sequence shown here is derived from an EMBL/GenBank/DDBJ whole genome shotgun (WGS) entry which is preliminary data.</text>
</comment>
<dbReference type="InterPro" id="IPR036514">
    <property type="entry name" value="SGNH_hydro_sf"/>
</dbReference>